<dbReference type="Gene3D" id="2.60.120.590">
    <property type="entry name" value="Alpha-ketoglutarate-dependent dioxygenase AlkB-like"/>
    <property type="match status" value="1"/>
</dbReference>
<dbReference type="InterPro" id="IPR004574">
    <property type="entry name" value="Alkb"/>
</dbReference>
<dbReference type="Pfam" id="PF13532">
    <property type="entry name" value="2OG-FeII_Oxy_2"/>
    <property type="match status" value="1"/>
</dbReference>
<feature type="binding site" evidence="5">
    <location>
        <position position="178"/>
    </location>
    <ligand>
        <name>Fe cation</name>
        <dbReference type="ChEBI" id="CHEBI:24875"/>
        <note>catalytic</note>
    </ligand>
</feature>
<keyword evidence="4 5" id="KW-0408">Iron</keyword>
<dbReference type="EMBL" id="ONZF01000002">
    <property type="protein sequence ID" value="SPJ23225.1"/>
    <property type="molecule type" value="Genomic_DNA"/>
</dbReference>
<dbReference type="PANTHER" id="PTHR16557">
    <property type="entry name" value="ALKYLATED DNA REPAIR PROTEIN ALKB-RELATED"/>
    <property type="match status" value="1"/>
</dbReference>
<organism evidence="7 8">
    <name type="scientific">Palleronia abyssalis</name>
    <dbReference type="NCBI Taxonomy" id="1501240"/>
    <lineage>
        <taxon>Bacteria</taxon>
        <taxon>Pseudomonadati</taxon>
        <taxon>Pseudomonadota</taxon>
        <taxon>Alphaproteobacteria</taxon>
        <taxon>Rhodobacterales</taxon>
        <taxon>Roseobacteraceae</taxon>
        <taxon>Palleronia</taxon>
    </lineage>
</organism>
<gene>
    <name evidence="7" type="primary">alkB</name>
    <name evidence="7" type="ORF">PAA8504_01031</name>
</gene>
<dbReference type="SUPFAM" id="SSF51197">
    <property type="entry name" value="Clavaminate synthase-like"/>
    <property type="match status" value="1"/>
</dbReference>
<dbReference type="InterPro" id="IPR037151">
    <property type="entry name" value="AlkB-like_sf"/>
</dbReference>
<sequence>MVFAPGGHFSLRGVAIYPGAVPPDRQVEILSDIRSVAQTAPLFHPETRRGRKMSVRMTSAGQVGWVSDRRGYRYEAQHPSGSDWPAIPESLLSLWGLYSGSDRPPDTCLINYYGEGARMGLHQDRDEADIDQPVLSLSLGDAALFRVGNVEKGGSTESVWLTSGDVAVLAGDARLVHHGIDRIRFGSSTLLPQGGRINVTMRVAT</sequence>
<evidence type="ECO:0000256" key="5">
    <source>
        <dbReference type="PIRSR" id="PIRSR604574-2"/>
    </source>
</evidence>
<dbReference type="Proteomes" id="UP000244912">
    <property type="component" value="Unassembled WGS sequence"/>
</dbReference>
<feature type="binding site" evidence="5">
    <location>
        <position position="124"/>
    </location>
    <ligand>
        <name>Fe cation</name>
        <dbReference type="ChEBI" id="CHEBI:24875"/>
        <note>catalytic</note>
    </ligand>
</feature>
<feature type="binding site" evidence="5">
    <location>
        <position position="122"/>
    </location>
    <ligand>
        <name>Fe cation</name>
        <dbReference type="ChEBI" id="CHEBI:24875"/>
        <note>catalytic</note>
    </ligand>
</feature>
<evidence type="ECO:0000256" key="3">
    <source>
        <dbReference type="ARBA" id="ARBA00023002"/>
    </source>
</evidence>
<dbReference type="OrthoDB" id="9796932at2"/>
<accession>A0A2R8BSW9</accession>
<dbReference type="RefSeq" id="WP_108893081.1">
    <property type="nucleotide sequence ID" value="NZ_ONZF01000002.1"/>
</dbReference>
<evidence type="ECO:0000313" key="7">
    <source>
        <dbReference type="EMBL" id="SPJ23225.1"/>
    </source>
</evidence>
<feature type="domain" description="Fe2OG dioxygenase" evidence="6">
    <location>
        <begin position="104"/>
        <end position="205"/>
    </location>
</feature>
<keyword evidence="1 5" id="KW-0479">Metal-binding</keyword>
<proteinExistence type="predicted"/>
<evidence type="ECO:0000259" key="6">
    <source>
        <dbReference type="PROSITE" id="PS51471"/>
    </source>
</evidence>
<reference evidence="8" key="1">
    <citation type="submission" date="2018-03" db="EMBL/GenBank/DDBJ databases">
        <authorList>
            <person name="Rodrigo-Torres L."/>
            <person name="Arahal R. D."/>
            <person name="Lucena T."/>
        </authorList>
    </citation>
    <scope>NUCLEOTIDE SEQUENCE [LARGE SCALE GENOMIC DNA]</scope>
    <source>
        <strain evidence="8">CECT 8504</strain>
    </source>
</reference>
<evidence type="ECO:0000313" key="8">
    <source>
        <dbReference type="Proteomes" id="UP000244912"/>
    </source>
</evidence>
<evidence type="ECO:0000256" key="2">
    <source>
        <dbReference type="ARBA" id="ARBA00022964"/>
    </source>
</evidence>
<dbReference type="EC" id="1.14.11.33" evidence="7"/>
<dbReference type="GO" id="GO:0035513">
    <property type="term" value="P:oxidative RNA demethylation"/>
    <property type="evidence" value="ECO:0007669"/>
    <property type="project" value="TreeGrafter"/>
</dbReference>
<comment type="cofactor">
    <cofactor evidence="5">
        <name>Fe(2+)</name>
        <dbReference type="ChEBI" id="CHEBI:29033"/>
    </cofactor>
    <text evidence="5">Binds 1 Fe(2+) ion per subunit.</text>
</comment>
<keyword evidence="3 7" id="KW-0560">Oxidoreductase</keyword>
<dbReference type="GO" id="GO:0005737">
    <property type="term" value="C:cytoplasm"/>
    <property type="evidence" value="ECO:0007669"/>
    <property type="project" value="TreeGrafter"/>
</dbReference>
<keyword evidence="2 7" id="KW-0223">Dioxygenase</keyword>
<protein>
    <submittedName>
        <fullName evidence="7">Alpha-ketoglutarate-dependent dioxygenase AlkB</fullName>
        <ecNumber evidence="7">1.14.11.33</ecNumber>
    </submittedName>
</protein>
<keyword evidence="8" id="KW-1185">Reference proteome</keyword>
<evidence type="ECO:0000256" key="4">
    <source>
        <dbReference type="ARBA" id="ARBA00023004"/>
    </source>
</evidence>
<dbReference type="GO" id="GO:0035515">
    <property type="term" value="F:oxidative RNA demethylase activity"/>
    <property type="evidence" value="ECO:0007669"/>
    <property type="project" value="TreeGrafter"/>
</dbReference>
<dbReference type="PANTHER" id="PTHR16557:SF2">
    <property type="entry name" value="NUCLEIC ACID DIOXYGENASE ALKBH1"/>
    <property type="match status" value="1"/>
</dbReference>
<evidence type="ECO:0000256" key="1">
    <source>
        <dbReference type="ARBA" id="ARBA00022723"/>
    </source>
</evidence>
<dbReference type="GO" id="GO:0008198">
    <property type="term" value="F:ferrous iron binding"/>
    <property type="evidence" value="ECO:0007669"/>
    <property type="project" value="TreeGrafter"/>
</dbReference>
<dbReference type="AlphaFoldDB" id="A0A2R8BSW9"/>
<dbReference type="InterPro" id="IPR027450">
    <property type="entry name" value="AlkB-like"/>
</dbReference>
<name>A0A2R8BSW9_9RHOB</name>
<dbReference type="GO" id="GO:0035516">
    <property type="term" value="F:broad specificity oxidative DNA demethylase activity"/>
    <property type="evidence" value="ECO:0007669"/>
    <property type="project" value="UniProtKB-EC"/>
</dbReference>
<dbReference type="InterPro" id="IPR005123">
    <property type="entry name" value="Oxoglu/Fe-dep_dioxygenase_dom"/>
</dbReference>
<dbReference type="PROSITE" id="PS51471">
    <property type="entry name" value="FE2OG_OXY"/>
    <property type="match status" value="1"/>
</dbReference>